<sequence>MPAVQGPFMSACTCFLYGVCSVQLWTQLWGFNISHLKDLWLLCNGCSWALLIILILDCYSPAMLAALSPLFHEFASQTDTQGSLGNIWDPGYGTPAPHGQPGPM</sequence>
<protein>
    <submittedName>
        <fullName evidence="1">Uncharacterized protein</fullName>
    </submittedName>
</protein>
<proteinExistence type="predicted"/>
<dbReference type="EMBL" id="HBJA01061524">
    <property type="protein sequence ID" value="CAE0810591.1"/>
    <property type="molecule type" value="Transcribed_RNA"/>
</dbReference>
<gene>
    <name evidence="1" type="ORF">EGYM00163_LOCUS21726</name>
</gene>
<organism evidence="1">
    <name type="scientific">Eutreptiella gymnastica</name>
    <dbReference type="NCBI Taxonomy" id="73025"/>
    <lineage>
        <taxon>Eukaryota</taxon>
        <taxon>Discoba</taxon>
        <taxon>Euglenozoa</taxon>
        <taxon>Euglenida</taxon>
        <taxon>Spirocuta</taxon>
        <taxon>Euglenophyceae</taxon>
        <taxon>Eutreptiales</taxon>
        <taxon>Eutreptiaceae</taxon>
        <taxon>Eutreptiella</taxon>
    </lineage>
</organism>
<reference evidence="1" key="1">
    <citation type="submission" date="2021-01" db="EMBL/GenBank/DDBJ databases">
        <authorList>
            <person name="Corre E."/>
            <person name="Pelletier E."/>
            <person name="Niang G."/>
            <person name="Scheremetjew M."/>
            <person name="Finn R."/>
            <person name="Kale V."/>
            <person name="Holt S."/>
            <person name="Cochrane G."/>
            <person name="Meng A."/>
            <person name="Brown T."/>
            <person name="Cohen L."/>
        </authorList>
    </citation>
    <scope>NUCLEOTIDE SEQUENCE</scope>
    <source>
        <strain evidence="1">CCMP1594</strain>
    </source>
</reference>
<evidence type="ECO:0000313" key="1">
    <source>
        <dbReference type="EMBL" id="CAE0810591.1"/>
    </source>
</evidence>
<dbReference type="AlphaFoldDB" id="A0A7S4CYQ2"/>
<accession>A0A7S4CYQ2</accession>
<name>A0A7S4CYQ2_9EUGL</name>